<dbReference type="InterPro" id="IPR036097">
    <property type="entry name" value="HisK_dim/P_sf"/>
</dbReference>
<dbReference type="STRING" id="692418.SAMN04488029_0076"/>
<evidence type="ECO:0000256" key="2">
    <source>
        <dbReference type="SAM" id="Phobius"/>
    </source>
</evidence>
<gene>
    <name evidence="4" type="ORF">SAMN04488029_0076</name>
</gene>
<reference evidence="4 5" key="1">
    <citation type="submission" date="2017-04" db="EMBL/GenBank/DDBJ databases">
        <authorList>
            <person name="Afonso C.L."/>
            <person name="Miller P.J."/>
            <person name="Scott M.A."/>
            <person name="Spackman E."/>
            <person name="Goraichik I."/>
            <person name="Dimitrov K.M."/>
            <person name="Suarez D.L."/>
            <person name="Swayne D.E."/>
        </authorList>
    </citation>
    <scope>NUCLEOTIDE SEQUENCE [LARGE SCALE GENOMIC DNA]</scope>
    <source>
        <strain evidence="4 5">DSM 26133</strain>
    </source>
</reference>
<feature type="transmembrane region" description="Helical" evidence="2">
    <location>
        <begin position="73"/>
        <end position="91"/>
    </location>
</feature>
<dbReference type="Pfam" id="PF01590">
    <property type="entry name" value="GAF"/>
    <property type="match status" value="1"/>
</dbReference>
<dbReference type="RefSeq" id="WP_084370441.1">
    <property type="nucleotide sequence ID" value="NZ_FWYF01000001.1"/>
</dbReference>
<feature type="transmembrane region" description="Helical" evidence="2">
    <location>
        <begin position="151"/>
        <end position="171"/>
    </location>
</feature>
<dbReference type="InterPro" id="IPR029016">
    <property type="entry name" value="GAF-like_dom_sf"/>
</dbReference>
<dbReference type="Gene3D" id="1.10.287.130">
    <property type="match status" value="1"/>
</dbReference>
<keyword evidence="2" id="KW-0472">Membrane</keyword>
<evidence type="ECO:0000256" key="1">
    <source>
        <dbReference type="SAM" id="Coils"/>
    </source>
</evidence>
<dbReference type="GO" id="GO:0000155">
    <property type="term" value="F:phosphorelay sensor kinase activity"/>
    <property type="evidence" value="ECO:0007669"/>
    <property type="project" value="InterPro"/>
</dbReference>
<organism evidence="4 5">
    <name type="scientific">Reichenbachiella faecimaris</name>
    <dbReference type="NCBI Taxonomy" id="692418"/>
    <lineage>
        <taxon>Bacteria</taxon>
        <taxon>Pseudomonadati</taxon>
        <taxon>Bacteroidota</taxon>
        <taxon>Cytophagia</taxon>
        <taxon>Cytophagales</taxon>
        <taxon>Reichenbachiellaceae</taxon>
        <taxon>Reichenbachiella</taxon>
    </lineage>
</organism>
<feature type="coiled-coil region" evidence="1">
    <location>
        <begin position="364"/>
        <end position="408"/>
    </location>
</feature>
<protein>
    <submittedName>
        <fullName evidence="4">GAF domain-containing protein</fullName>
    </submittedName>
</protein>
<sequence length="511" mass="58203">MRWLNMTDYKIQSNKVFFSVLIVNLMVSGIMVIVDLTVDLRSGSIIVYTSYFVASLAVTLLSIRFAHATWIRFLMPLLIFILIEFLFLAQPQTFNTTIYWFPFIPILAVLIQGLQASRIWFIIILVSYLFNFLIVLESVGSTYNLLVSSSASYWSGVVFLGAILASTYLLYNLLGEAYSKTVENNQELTNLKNSVEQKSLQLTAFNAALIELTRNPEAFKTTKNLFENVCALAQDSLEVDRVSIWLFNTDRNILELKYLVENGSENTKEIVISQVDYPSYFEAVETKPYIMAHNAISNPDTSEFKDNYLAPLGIKSMLDCPILLDQKAIGVVCCEHIRNTRKWEAEHALITQSLADFIASHYKNKKIKELLNTLKSQNKELSLSSTMIESMNKELHQLNEKLIESNGSLEAAVDKRTQKLLIQNNQLKEYAFVNSHMLRAPLSSILGISNLLQIHNTSIQDEELLKALHESTKNLDEIVRKISSTLEDGSNLTRKDIDYIINKRFKNSEIK</sequence>
<dbReference type="SUPFAM" id="SSF47384">
    <property type="entry name" value="Homodimeric domain of signal transducing histidine kinase"/>
    <property type="match status" value="1"/>
</dbReference>
<dbReference type="Gene3D" id="3.30.450.40">
    <property type="match status" value="1"/>
</dbReference>
<keyword evidence="5" id="KW-1185">Reference proteome</keyword>
<proteinExistence type="predicted"/>
<dbReference type="SMART" id="SM00065">
    <property type="entry name" value="GAF"/>
    <property type="match status" value="1"/>
</dbReference>
<feature type="transmembrane region" description="Helical" evidence="2">
    <location>
        <begin position="97"/>
        <end position="114"/>
    </location>
</feature>
<feature type="transmembrane region" description="Helical" evidence="2">
    <location>
        <begin position="16"/>
        <end position="34"/>
    </location>
</feature>
<feature type="transmembrane region" description="Helical" evidence="2">
    <location>
        <begin position="46"/>
        <end position="66"/>
    </location>
</feature>
<dbReference type="Proteomes" id="UP000192472">
    <property type="component" value="Unassembled WGS sequence"/>
</dbReference>
<evidence type="ECO:0000313" key="5">
    <source>
        <dbReference type="Proteomes" id="UP000192472"/>
    </source>
</evidence>
<keyword evidence="2" id="KW-0812">Transmembrane</keyword>
<feature type="domain" description="GAF" evidence="3">
    <location>
        <begin position="221"/>
        <end position="372"/>
    </location>
</feature>
<dbReference type="AlphaFoldDB" id="A0A1W2G575"/>
<evidence type="ECO:0000259" key="3">
    <source>
        <dbReference type="SMART" id="SM00065"/>
    </source>
</evidence>
<dbReference type="SUPFAM" id="SSF55781">
    <property type="entry name" value="GAF domain-like"/>
    <property type="match status" value="1"/>
</dbReference>
<keyword evidence="1" id="KW-0175">Coiled coil</keyword>
<dbReference type="InterPro" id="IPR003018">
    <property type="entry name" value="GAF"/>
</dbReference>
<evidence type="ECO:0000313" key="4">
    <source>
        <dbReference type="EMBL" id="SMD31741.1"/>
    </source>
</evidence>
<feature type="transmembrane region" description="Helical" evidence="2">
    <location>
        <begin position="119"/>
        <end position="139"/>
    </location>
</feature>
<dbReference type="OrthoDB" id="977447at2"/>
<accession>A0A1W2G575</accession>
<name>A0A1W2G575_REIFA</name>
<keyword evidence="2" id="KW-1133">Transmembrane helix</keyword>
<dbReference type="EMBL" id="FWYF01000001">
    <property type="protein sequence ID" value="SMD31741.1"/>
    <property type="molecule type" value="Genomic_DNA"/>
</dbReference>